<dbReference type="GO" id="GO:0072659">
    <property type="term" value="P:protein localization to plasma membrane"/>
    <property type="evidence" value="ECO:0007669"/>
    <property type="project" value="TreeGrafter"/>
</dbReference>
<dbReference type="GO" id="GO:0032870">
    <property type="term" value="P:cellular response to hormone stimulus"/>
    <property type="evidence" value="ECO:0007669"/>
    <property type="project" value="TreeGrafter"/>
</dbReference>
<dbReference type="GO" id="GO:0015026">
    <property type="term" value="F:coreceptor activity"/>
    <property type="evidence" value="ECO:0007669"/>
    <property type="project" value="InterPro"/>
</dbReference>
<dbReference type="GO" id="GO:0007186">
    <property type="term" value="P:G protein-coupled receptor signaling pathway"/>
    <property type="evidence" value="ECO:0007669"/>
    <property type="project" value="TreeGrafter"/>
</dbReference>
<feature type="transmembrane region" description="Helical" evidence="11">
    <location>
        <begin position="54"/>
        <end position="75"/>
    </location>
</feature>
<dbReference type="GO" id="GO:0009986">
    <property type="term" value="C:cell surface"/>
    <property type="evidence" value="ECO:0007669"/>
    <property type="project" value="TreeGrafter"/>
</dbReference>
<comment type="similarity">
    <text evidence="2">Belongs to the RAMP family.</text>
</comment>
<dbReference type="Pfam" id="PF04901">
    <property type="entry name" value="RAMP"/>
    <property type="match status" value="1"/>
</dbReference>
<keyword evidence="5 11" id="KW-0812">Transmembrane</keyword>
<gene>
    <name evidence="12" type="ORF">Z043_100476</name>
</gene>
<comment type="subcellular location">
    <subcellularLocation>
        <location evidence="1">Cell membrane</location>
        <topology evidence="1">Single-pass type I membrane protein</topology>
    </subcellularLocation>
</comment>
<dbReference type="PANTHER" id="PTHR14076:SF10">
    <property type="entry name" value="RAMP2 PROTEIN"/>
    <property type="match status" value="1"/>
</dbReference>
<evidence type="ECO:0000256" key="11">
    <source>
        <dbReference type="SAM" id="Phobius"/>
    </source>
</evidence>
<keyword evidence="3" id="KW-0813">Transport</keyword>
<dbReference type="GO" id="GO:0006816">
    <property type="term" value="P:calcium ion transport"/>
    <property type="evidence" value="ECO:0007669"/>
    <property type="project" value="TreeGrafter"/>
</dbReference>
<protein>
    <recommendedName>
        <fullName evidence="14">Receptor activity-modifying protein 2-like</fullName>
    </recommendedName>
</protein>
<keyword evidence="8 11" id="KW-0472">Membrane</keyword>
<evidence type="ECO:0000256" key="7">
    <source>
        <dbReference type="ARBA" id="ARBA00022989"/>
    </source>
</evidence>
<keyword evidence="4" id="KW-1003">Cell membrane</keyword>
<comment type="caution">
    <text evidence="12">The sequence shown here is derived from an EMBL/GenBank/DDBJ whole genome shotgun (WGS) entry which is preliminary data.</text>
</comment>
<evidence type="ECO:0000313" key="12">
    <source>
        <dbReference type="EMBL" id="KPP79911.1"/>
    </source>
</evidence>
<dbReference type="InterPro" id="IPR038126">
    <property type="entry name" value="RAMP_sf"/>
</dbReference>
<dbReference type="PANTHER" id="PTHR14076">
    <property type="entry name" value="RECEPTOR ACTIVITY MODIFYING PROTEIN RAMP"/>
    <property type="match status" value="1"/>
</dbReference>
<evidence type="ECO:0008006" key="14">
    <source>
        <dbReference type="Google" id="ProtNLM"/>
    </source>
</evidence>
<dbReference type="Gene3D" id="1.10.150.510">
    <property type="entry name" value="Receptor activity modifying family"/>
    <property type="match status" value="1"/>
</dbReference>
<name>A0A0P7ZFT8_SCLFO</name>
<evidence type="ECO:0000256" key="6">
    <source>
        <dbReference type="ARBA" id="ARBA00022729"/>
    </source>
</evidence>
<keyword evidence="6" id="KW-0732">Signal</keyword>
<keyword evidence="10" id="KW-0675">Receptor</keyword>
<evidence type="ECO:0000256" key="5">
    <source>
        <dbReference type="ARBA" id="ARBA00022692"/>
    </source>
</evidence>
<dbReference type="GO" id="GO:0006886">
    <property type="term" value="P:intracellular protein transport"/>
    <property type="evidence" value="ECO:0007669"/>
    <property type="project" value="InterPro"/>
</dbReference>
<dbReference type="GO" id="GO:0008277">
    <property type="term" value="P:regulation of G protein-coupled receptor signaling pathway"/>
    <property type="evidence" value="ECO:0007669"/>
    <property type="project" value="InterPro"/>
</dbReference>
<dbReference type="GO" id="GO:0031623">
    <property type="term" value="P:receptor internalization"/>
    <property type="evidence" value="ECO:0007669"/>
    <property type="project" value="TreeGrafter"/>
</dbReference>
<evidence type="ECO:0000256" key="2">
    <source>
        <dbReference type="ARBA" id="ARBA00007087"/>
    </source>
</evidence>
<evidence type="ECO:0000256" key="4">
    <source>
        <dbReference type="ARBA" id="ARBA00022475"/>
    </source>
</evidence>
<proteinExistence type="inferred from homology"/>
<evidence type="ECO:0000256" key="8">
    <source>
        <dbReference type="ARBA" id="ARBA00023136"/>
    </source>
</evidence>
<dbReference type="EMBL" id="JARO02000105">
    <property type="protein sequence ID" value="KPP79911.1"/>
    <property type="molecule type" value="Genomic_DNA"/>
</dbReference>
<organism evidence="12 13">
    <name type="scientific">Scleropages formosus</name>
    <name type="common">Asian bonytongue</name>
    <name type="synonym">Osteoglossum formosum</name>
    <dbReference type="NCBI Taxonomy" id="113540"/>
    <lineage>
        <taxon>Eukaryota</taxon>
        <taxon>Metazoa</taxon>
        <taxon>Chordata</taxon>
        <taxon>Craniata</taxon>
        <taxon>Vertebrata</taxon>
        <taxon>Euteleostomi</taxon>
        <taxon>Actinopterygii</taxon>
        <taxon>Neopterygii</taxon>
        <taxon>Teleostei</taxon>
        <taxon>Osteoglossocephala</taxon>
        <taxon>Osteoglossomorpha</taxon>
        <taxon>Osteoglossiformes</taxon>
        <taxon>Osteoglossidae</taxon>
        <taxon>Scleropages</taxon>
    </lineage>
</organism>
<evidence type="ECO:0000256" key="3">
    <source>
        <dbReference type="ARBA" id="ARBA00022448"/>
    </source>
</evidence>
<accession>A0A0P7ZFT8</accession>
<dbReference type="GO" id="GO:0043235">
    <property type="term" value="C:receptor complex"/>
    <property type="evidence" value="ECO:0007669"/>
    <property type="project" value="TreeGrafter"/>
</dbReference>
<dbReference type="InterPro" id="IPR006985">
    <property type="entry name" value="RAMP"/>
</dbReference>
<keyword evidence="9" id="KW-1015">Disulfide bond</keyword>
<reference evidence="12 13" key="1">
    <citation type="submission" date="2015-08" db="EMBL/GenBank/DDBJ databases">
        <title>The genome of the Asian arowana (Scleropages formosus).</title>
        <authorList>
            <person name="Tan M.H."/>
            <person name="Gan H.M."/>
            <person name="Croft L.J."/>
            <person name="Austin C.M."/>
        </authorList>
    </citation>
    <scope>NUCLEOTIDE SEQUENCE [LARGE SCALE GENOMIC DNA]</scope>
    <source>
        <strain evidence="12">Aro1</strain>
    </source>
</reference>
<evidence type="ECO:0000256" key="10">
    <source>
        <dbReference type="ARBA" id="ARBA00023170"/>
    </source>
</evidence>
<keyword evidence="7 11" id="KW-1133">Transmembrane helix</keyword>
<dbReference type="STRING" id="113540.ENSSFOP00015035657"/>
<evidence type="ECO:0000256" key="9">
    <source>
        <dbReference type="ARBA" id="ARBA00023157"/>
    </source>
</evidence>
<evidence type="ECO:0000313" key="13">
    <source>
        <dbReference type="Proteomes" id="UP000034805"/>
    </source>
</evidence>
<dbReference type="GO" id="GO:0005886">
    <property type="term" value="C:plasma membrane"/>
    <property type="evidence" value="ECO:0007669"/>
    <property type="project" value="UniProtKB-SubCell"/>
</dbReference>
<evidence type="ECO:0000256" key="1">
    <source>
        <dbReference type="ARBA" id="ARBA00004251"/>
    </source>
</evidence>
<dbReference type="AlphaFoldDB" id="A0A0P7ZFT8"/>
<dbReference type="GO" id="GO:0001525">
    <property type="term" value="P:angiogenesis"/>
    <property type="evidence" value="ECO:0007669"/>
    <property type="project" value="TreeGrafter"/>
</dbReference>
<sequence>MHSYNNFTLCTETIADCLRIPWPNKFVEDTFVQIHAKYLRDCIMTELSDPPPSIVFALVMTPICLIPIIVVLVVLKTKNGDGAS</sequence>
<dbReference type="Proteomes" id="UP000034805">
    <property type="component" value="Unassembled WGS sequence"/>
</dbReference>